<accession>A0A1H6AZJ2</accession>
<dbReference type="InterPro" id="IPR007709">
    <property type="entry name" value="N-FG_amidohydro"/>
</dbReference>
<evidence type="ECO:0000256" key="4">
    <source>
        <dbReference type="ARBA" id="ARBA00023049"/>
    </source>
</evidence>
<dbReference type="AlphaFoldDB" id="A0A1H6AZJ2"/>
<keyword evidence="6" id="KW-1185">Reference proteome</keyword>
<dbReference type="SUPFAM" id="SSF53187">
    <property type="entry name" value="Zn-dependent exopeptidases"/>
    <property type="match status" value="1"/>
</dbReference>
<dbReference type="GO" id="GO:0006508">
    <property type="term" value="P:proteolysis"/>
    <property type="evidence" value="ECO:0007669"/>
    <property type="project" value="UniProtKB-KW"/>
</dbReference>
<keyword evidence="2" id="KW-0645">Protease</keyword>
<evidence type="ECO:0000313" key="6">
    <source>
        <dbReference type="Proteomes" id="UP000236721"/>
    </source>
</evidence>
<reference evidence="6" key="1">
    <citation type="submission" date="2016-10" db="EMBL/GenBank/DDBJ databases">
        <authorList>
            <person name="Varghese N."/>
            <person name="Submissions S."/>
        </authorList>
    </citation>
    <scope>NUCLEOTIDE SEQUENCE [LARGE SCALE GENOMIC DNA]</scope>
    <source>
        <strain evidence="6">CGMCC 1.7062</strain>
    </source>
</reference>
<dbReference type="InterPro" id="IPR012656">
    <property type="entry name" value="CHP02421_QEGLA"/>
</dbReference>
<evidence type="ECO:0000256" key="3">
    <source>
        <dbReference type="ARBA" id="ARBA00022801"/>
    </source>
</evidence>
<proteinExistence type="predicted"/>
<dbReference type="OrthoDB" id="9785840at2"/>
<protein>
    <recommendedName>
        <fullName evidence="7">N-formylglutamate amidohydrolase</fullName>
    </recommendedName>
</protein>
<evidence type="ECO:0000256" key="2">
    <source>
        <dbReference type="ARBA" id="ARBA00022670"/>
    </source>
</evidence>
<dbReference type="SMART" id="SM01154">
    <property type="entry name" value="DUF1704"/>
    <property type="match status" value="1"/>
</dbReference>
<dbReference type="NCBIfam" id="TIGR02421">
    <property type="entry name" value="QEGLA"/>
    <property type="match status" value="1"/>
</dbReference>
<sequence length="661" mass="75748">MEKLTVTEVLQRIKTGTTFHAEVEDTGCVLKIDEYLPVVCTAIHAGSRLREELTKHCLITKEQRYFEEDPFTDDMIASQPITLVGLDSRFEYDLNRAMSLSTYYRSAWEQKVWNKPLSPKQRLTSQAKHAIFYKIYSALIAKLESLFGLVIVFDMHSYNYKRITKQAPVFNVGTAQIDNERWGKTVERFLSELCKIALPNIEVTAEANSVFEGRGYLIAHTNSQFDRTLVLPTEVKKVFMEEESGTLYPLVLEALQSGLKEAFSQTSAYFQRTYNRKPRTSKNDMLSSSIDPAVLSVDRSLYRLAHKVETLKYVTPTNIPAEKKRFFASPSRYRTKYRYRQLPIHANEFKFQLYRLPIENIADPDMRQLYSDMIDKLSEKIDLLTSVGQDGFLYNSLAYHGRPSETVVDNAKFLMYAKDMANEQSHVYTAQEAVELMKEAAVNWGMKCKITLSSSLAARAMVSSLPPTLFVNKNAMFSHDEVQRLIQHELGVHMATTFNARQQPLKIFQLGLPGSTFTQEGMAIMAEYKAGYMSLERLKDLSTRVLAVDSMLKEQNFYNTFSYLVDELGINRDSAFMTTTRVYRGGGFTKDYLYLTGFLSMLRAEQACDLNNLLIGKCSANYLDLISEMVERDWLVPPRFRFDDKGGTLEPTLEYLINSLK</sequence>
<organism evidence="5 6">
    <name type="scientific">Vibrio hangzhouensis</name>
    <dbReference type="NCBI Taxonomy" id="462991"/>
    <lineage>
        <taxon>Bacteria</taxon>
        <taxon>Pseudomonadati</taxon>
        <taxon>Pseudomonadota</taxon>
        <taxon>Gammaproteobacteria</taxon>
        <taxon>Vibrionales</taxon>
        <taxon>Vibrionaceae</taxon>
        <taxon>Vibrio</taxon>
    </lineage>
</organism>
<name>A0A1H6AZJ2_9VIBR</name>
<dbReference type="GO" id="GO:0008237">
    <property type="term" value="F:metallopeptidase activity"/>
    <property type="evidence" value="ECO:0007669"/>
    <property type="project" value="UniProtKB-KW"/>
</dbReference>
<dbReference type="GO" id="GO:0080164">
    <property type="term" value="P:regulation of nitric oxide metabolic process"/>
    <property type="evidence" value="ECO:0007669"/>
    <property type="project" value="TreeGrafter"/>
</dbReference>
<gene>
    <name evidence="5" type="ORF">SAMN04488244_11839</name>
</gene>
<comment type="cofactor">
    <cofactor evidence="1">
        <name>Zn(2+)</name>
        <dbReference type="ChEBI" id="CHEBI:29105"/>
    </cofactor>
</comment>
<evidence type="ECO:0000313" key="5">
    <source>
        <dbReference type="EMBL" id="SEG53812.1"/>
    </source>
</evidence>
<keyword evidence="4" id="KW-0482">Metalloprotease</keyword>
<keyword evidence="3" id="KW-0378">Hydrolase</keyword>
<evidence type="ECO:0000256" key="1">
    <source>
        <dbReference type="ARBA" id="ARBA00001947"/>
    </source>
</evidence>
<dbReference type="EMBL" id="FNVG01000018">
    <property type="protein sequence ID" value="SEG53812.1"/>
    <property type="molecule type" value="Genomic_DNA"/>
</dbReference>
<dbReference type="Gene3D" id="3.40.630.40">
    <property type="entry name" value="Zn-dependent exopeptidases"/>
    <property type="match status" value="1"/>
</dbReference>
<dbReference type="RefSeq" id="WP_103881486.1">
    <property type="nucleotide sequence ID" value="NZ_FNVG01000018.1"/>
</dbReference>
<dbReference type="PANTHER" id="PTHR31817:SF0">
    <property type="entry name" value="CHROMOSOME UNDETERMINED SCAFFOLD_67, WHOLE GENOME SHOTGUN SEQUENCE"/>
    <property type="match status" value="1"/>
</dbReference>
<dbReference type="Pfam" id="PF08014">
    <property type="entry name" value="MATCAP"/>
    <property type="match status" value="1"/>
</dbReference>
<dbReference type="Proteomes" id="UP000236721">
    <property type="component" value="Unassembled WGS sequence"/>
</dbReference>
<evidence type="ECO:0008006" key="7">
    <source>
        <dbReference type="Google" id="ProtNLM"/>
    </source>
</evidence>
<dbReference type="PANTHER" id="PTHR31817">
    <property type="match status" value="1"/>
</dbReference>
<dbReference type="InterPro" id="IPR012548">
    <property type="entry name" value="MATCAP"/>
</dbReference>
<dbReference type="Pfam" id="PF05013">
    <property type="entry name" value="FGase"/>
    <property type="match status" value="1"/>
</dbReference>